<proteinExistence type="predicted"/>
<dbReference type="InterPro" id="IPR039421">
    <property type="entry name" value="Type_1_exporter"/>
</dbReference>
<dbReference type="InterPro" id="IPR003593">
    <property type="entry name" value="AAA+_ATPase"/>
</dbReference>
<keyword evidence="5 7" id="KW-1133">Transmembrane helix</keyword>
<dbReference type="SUPFAM" id="SSF90123">
    <property type="entry name" value="ABC transporter transmembrane region"/>
    <property type="match status" value="1"/>
</dbReference>
<evidence type="ECO:0000256" key="7">
    <source>
        <dbReference type="SAM" id="Phobius"/>
    </source>
</evidence>
<comment type="subcellular location">
    <subcellularLocation>
        <location evidence="1">Cell membrane</location>
        <topology evidence="1">Multi-pass membrane protein</topology>
    </subcellularLocation>
</comment>
<dbReference type="Pfam" id="PF00664">
    <property type="entry name" value="ABC_membrane"/>
    <property type="match status" value="1"/>
</dbReference>
<dbReference type="InterPro" id="IPR011527">
    <property type="entry name" value="ABC1_TM_dom"/>
</dbReference>
<feature type="domain" description="ABC transmembrane type-1" evidence="9">
    <location>
        <begin position="25"/>
        <end position="296"/>
    </location>
</feature>
<protein>
    <submittedName>
        <fullName evidence="10">Type I secretion system permease/ATPase</fullName>
    </submittedName>
</protein>
<dbReference type="Proteomes" id="UP001597353">
    <property type="component" value="Unassembled WGS sequence"/>
</dbReference>
<name>A0ABW4S6K7_9RHOB</name>
<feature type="transmembrane region" description="Helical" evidence="7">
    <location>
        <begin position="252"/>
        <end position="277"/>
    </location>
</feature>
<feature type="transmembrane region" description="Helical" evidence="7">
    <location>
        <begin position="23"/>
        <end position="49"/>
    </location>
</feature>
<dbReference type="RefSeq" id="WP_390262723.1">
    <property type="nucleotide sequence ID" value="NZ_JBHUGH010000010.1"/>
</dbReference>
<feature type="transmembrane region" description="Helical" evidence="7">
    <location>
        <begin position="61"/>
        <end position="78"/>
    </location>
</feature>
<organism evidence="10 11">
    <name type="scientific">Halodurantibacterium flavum</name>
    <dbReference type="NCBI Taxonomy" id="1382802"/>
    <lineage>
        <taxon>Bacteria</taxon>
        <taxon>Pseudomonadati</taxon>
        <taxon>Pseudomonadota</taxon>
        <taxon>Alphaproteobacteria</taxon>
        <taxon>Rhodobacterales</taxon>
        <taxon>Paracoccaceae</taxon>
        <taxon>Halodurantibacterium</taxon>
    </lineage>
</organism>
<feature type="domain" description="ABC transporter" evidence="8">
    <location>
        <begin position="327"/>
        <end position="563"/>
    </location>
</feature>
<dbReference type="InterPro" id="IPR036640">
    <property type="entry name" value="ABC1_TM_sf"/>
</dbReference>
<keyword evidence="3" id="KW-0547">Nucleotide-binding</keyword>
<dbReference type="Pfam" id="PF00005">
    <property type="entry name" value="ABC_tran"/>
    <property type="match status" value="1"/>
</dbReference>
<dbReference type="InterPro" id="IPR003439">
    <property type="entry name" value="ABC_transporter-like_ATP-bd"/>
</dbReference>
<evidence type="ECO:0000256" key="5">
    <source>
        <dbReference type="ARBA" id="ARBA00022989"/>
    </source>
</evidence>
<dbReference type="PROSITE" id="PS50893">
    <property type="entry name" value="ABC_TRANSPORTER_2"/>
    <property type="match status" value="1"/>
</dbReference>
<keyword evidence="2 7" id="KW-0812">Transmembrane</keyword>
<sequence length="570" mass="60056">MSQKKGAAGFQGLRSACRQSRGIFAAVILFGAFVNLLMLTGPLFMLQVYDRVLTSRSGPTLLLLFLLAVFLFAMMALLDHLRGRLMIRAAARLQRVLDRGVLAAELDTPAAASLRRDLDAVQSFIRAPVALALLDMPWTPLFAGLIFLFHPLMGWFALGGGALLVGLTVLNQWITRQGAATAALHMAAADDLAGAMTTGAETLRGLGMAPALLDRWVAMRGAAQRSAVTAADRTNLIAAVTRSFRLLLQSGMLALGALLVLQDALSPGAMLAASILLGRALQPVETALAQWPLAQAARAGWQRLDTVLPPAPMATMPTPLPRPTPDLEAQDLTLIAPGASQPALRLLGFHLGAGQIMGVLGPAGAGKTTLARAILGLWPAASGTLRLGGARIGQYDPRTLATHIGYLPQQVTLFDGTVADNIARFAPDADPAYVIVAAQRAGAHDMILSLPQGYDTVIGTGGPGLSGGQLKQIGLARAFHGEPVMLLLDEPEAGLDAAGVVALHQALRLFRSQGGTAIVITHRSTTIRECDMLLVLDRGTRRAFGPREEVMARRELAAAPPAQPLRAGSR</sequence>
<dbReference type="Gene3D" id="1.20.1560.10">
    <property type="entry name" value="ABC transporter type 1, transmembrane domain"/>
    <property type="match status" value="1"/>
</dbReference>
<reference evidence="11" key="1">
    <citation type="journal article" date="2019" name="Int. J. Syst. Evol. Microbiol.">
        <title>The Global Catalogue of Microorganisms (GCM) 10K type strain sequencing project: providing services to taxonomists for standard genome sequencing and annotation.</title>
        <authorList>
            <consortium name="The Broad Institute Genomics Platform"/>
            <consortium name="The Broad Institute Genome Sequencing Center for Infectious Disease"/>
            <person name="Wu L."/>
            <person name="Ma J."/>
        </authorList>
    </citation>
    <scope>NUCLEOTIDE SEQUENCE [LARGE SCALE GENOMIC DNA]</scope>
    <source>
        <strain evidence="11">CGMCC 4.7242</strain>
    </source>
</reference>
<dbReference type="Gene3D" id="3.40.50.300">
    <property type="entry name" value="P-loop containing nucleotide triphosphate hydrolases"/>
    <property type="match status" value="1"/>
</dbReference>
<dbReference type="PROSITE" id="PS50929">
    <property type="entry name" value="ABC_TM1F"/>
    <property type="match status" value="1"/>
</dbReference>
<dbReference type="SMART" id="SM00382">
    <property type="entry name" value="AAA"/>
    <property type="match status" value="1"/>
</dbReference>
<accession>A0ABW4S6K7</accession>
<evidence type="ECO:0000256" key="2">
    <source>
        <dbReference type="ARBA" id="ARBA00022692"/>
    </source>
</evidence>
<evidence type="ECO:0000259" key="8">
    <source>
        <dbReference type="PROSITE" id="PS50893"/>
    </source>
</evidence>
<evidence type="ECO:0000313" key="11">
    <source>
        <dbReference type="Proteomes" id="UP001597353"/>
    </source>
</evidence>
<dbReference type="NCBIfam" id="TIGR01842">
    <property type="entry name" value="type_I_sec_PrtD"/>
    <property type="match status" value="1"/>
</dbReference>
<dbReference type="InterPro" id="IPR010128">
    <property type="entry name" value="ATPase_T1SS_PrtD-like"/>
</dbReference>
<evidence type="ECO:0000313" key="10">
    <source>
        <dbReference type="EMBL" id="MFD1913214.1"/>
    </source>
</evidence>
<dbReference type="SUPFAM" id="SSF52540">
    <property type="entry name" value="P-loop containing nucleoside triphosphate hydrolases"/>
    <property type="match status" value="1"/>
</dbReference>
<dbReference type="PANTHER" id="PTHR24221:SF248">
    <property type="entry name" value="ABC TRANSPORTER TRANSMEMBRANE REGION"/>
    <property type="match status" value="1"/>
</dbReference>
<comment type="caution">
    <text evidence="10">The sequence shown here is derived from an EMBL/GenBank/DDBJ whole genome shotgun (WGS) entry which is preliminary data.</text>
</comment>
<keyword evidence="6 7" id="KW-0472">Membrane</keyword>
<feature type="transmembrane region" description="Helical" evidence="7">
    <location>
        <begin position="124"/>
        <end position="149"/>
    </location>
</feature>
<evidence type="ECO:0000256" key="6">
    <source>
        <dbReference type="ARBA" id="ARBA00023136"/>
    </source>
</evidence>
<evidence type="ECO:0000256" key="4">
    <source>
        <dbReference type="ARBA" id="ARBA00022840"/>
    </source>
</evidence>
<evidence type="ECO:0000259" key="9">
    <source>
        <dbReference type="PROSITE" id="PS50929"/>
    </source>
</evidence>
<dbReference type="InterPro" id="IPR027417">
    <property type="entry name" value="P-loop_NTPase"/>
</dbReference>
<dbReference type="PANTHER" id="PTHR24221">
    <property type="entry name" value="ATP-BINDING CASSETTE SUB-FAMILY B"/>
    <property type="match status" value="1"/>
</dbReference>
<keyword evidence="4" id="KW-0067">ATP-binding</keyword>
<keyword evidence="11" id="KW-1185">Reference proteome</keyword>
<dbReference type="EMBL" id="JBHUGH010000010">
    <property type="protein sequence ID" value="MFD1913214.1"/>
    <property type="molecule type" value="Genomic_DNA"/>
</dbReference>
<feature type="transmembrane region" description="Helical" evidence="7">
    <location>
        <begin position="155"/>
        <end position="174"/>
    </location>
</feature>
<evidence type="ECO:0000256" key="1">
    <source>
        <dbReference type="ARBA" id="ARBA00004651"/>
    </source>
</evidence>
<evidence type="ECO:0000256" key="3">
    <source>
        <dbReference type="ARBA" id="ARBA00022741"/>
    </source>
</evidence>
<gene>
    <name evidence="10" type="ORF">ACFSGJ_13435</name>
</gene>